<evidence type="ECO:0000313" key="1">
    <source>
        <dbReference type="EMBL" id="EJX07382.1"/>
    </source>
</evidence>
<proteinExistence type="predicted"/>
<feature type="non-terminal residue" evidence="1">
    <location>
        <position position="271"/>
    </location>
</feature>
<sequence length="271" mass="30871">MLELYVQNLPDEQIPDTIALGSSRVMQLRQELVGGNFFNAGISGAGFMDIANNWYLFERAGKLPKNLILCVDPWLFNGKSAADLNKNADKMLFSEFLEKGLGLTSDYQKPDAKELWKALIDPSYFQGNVRYYVKQKKTGNVTTEDGASIPFHVLTGDVSNLDFAIKFSDGSIQYPVSFRNWTHDEVMSEVLLQASNLEALHGFSSMDPYWTNLFDQFIHHIQSQNVNVIFLLAPYHPFICRHVYNNPQGFEGFIQVEPWLRDYAVQNDIPI</sequence>
<name>J9GIH5_9ZZZZ</name>
<dbReference type="AlphaFoldDB" id="J9GIH5"/>
<comment type="caution">
    <text evidence="1">The sequence shown here is derived from an EMBL/GenBank/DDBJ whole genome shotgun (WGS) entry which is preliminary data.</text>
</comment>
<accession>J9GIH5</accession>
<gene>
    <name evidence="1" type="ORF">EVA_04507</name>
</gene>
<dbReference type="EMBL" id="AMCI01000891">
    <property type="protein sequence ID" value="EJX07382.1"/>
    <property type="molecule type" value="Genomic_DNA"/>
</dbReference>
<organism evidence="1">
    <name type="scientific">gut metagenome</name>
    <dbReference type="NCBI Taxonomy" id="749906"/>
    <lineage>
        <taxon>unclassified sequences</taxon>
        <taxon>metagenomes</taxon>
        <taxon>organismal metagenomes</taxon>
    </lineage>
</organism>
<reference evidence="1" key="1">
    <citation type="journal article" date="2012" name="PLoS ONE">
        <title>Gene sets for utilization of primary and secondary nutrition supplies in the distal gut of endangered iberian lynx.</title>
        <authorList>
            <person name="Alcaide M."/>
            <person name="Messina E."/>
            <person name="Richter M."/>
            <person name="Bargiela R."/>
            <person name="Peplies J."/>
            <person name="Huws S.A."/>
            <person name="Newbold C.J."/>
            <person name="Golyshin P.N."/>
            <person name="Simon M.A."/>
            <person name="Lopez G."/>
            <person name="Yakimov M.M."/>
            <person name="Ferrer M."/>
        </authorList>
    </citation>
    <scope>NUCLEOTIDE SEQUENCE</scope>
</reference>
<protein>
    <submittedName>
        <fullName evidence="1">Uncharacterized protein</fullName>
    </submittedName>
</protein>